<dbReference type="PANTHER" id="PTHR46353">
    <property type="entry name" value="ZINC FINGER PROTEIN 5"/>
    <property type="match status" value="1"/>
</dbReference>
<dbReference type="GO" id="GO:0005634">
    <property type="term" value="C:nucleus"/>
    <property type="evidence" value="ECO:0007669"/>
    <property type="project" value="TreeGrafter"/>
</dbReference>
<keyword evidence="1" id="KW-0479">Metal-binding</keyword>
<dbReference type="GO" id="GO:0010090">
    <property type="term" value="P:trichome morphogenesis"/>
    <property type="evidence" value="ECO:0007669"/>
    <property type="project" value="InterPro"/>
</dbReference>
<reference evidence="3" key="1">
    <citation type="submission" date="2019-09" db="EMBL/GenBank/DDBJ databases">
        <authorList>
            <person name="Zhang L."/>
        </authorList>
    </citation>
    <scope>NUCLEOTIDE SEQUENCE</scope>
</reference>
<gene>
    <name evidence="3" type="ORF">NYM_LOCUS23785</name>
</gene>
<dbReference type="GO" id="GO:0009736">
    <property type="term" value="P:cytokinin-activated signaling pathway"/>
    <property type="evidence" value="ECO:0007669"/>
    <property type="project" value="TreeGrafter"/>
</dbReference>
<dbReference type="InterPro" id="IPR013087">
    <property type="entry name" value="Znf_C2H2_type"/>
</dbReference>
<keyword evidence="1" id="KW-0863">Zinc-finger</keyword>
<dbReference type="Gramene" id="NC7G0278950.1">
    <property type="protein sequence ID" value="NC7G0278950.1:cds"/>
    <property type="gene ID" value="NC7G0278950"/>
</dbReference>
<dbReference type="GO" id="GO:0000976">
    <property type="term" value="F:transcription cis-regulatory region binding"/>
    <property type="evidence" value="ECO:0007669"/>
    <property type="project" value="TreeGrafter"/>
</dbReference>
<organism evidence="3">
    <name type="scientific">Nymphaea colorata</name>
    <name type="common">pocket water lily</name>
    <dbReference type="NCBI Taxonomy" id="210225"/>
    <lineage>
        <taxon>Eukaryota</taxon>
        <taxon>Viridiplantae</taxon>
        <taxon>Streptophyta</taxon>
        <taxon>Embryophyta</taxon>
        <taxon>Tracheophyta</taxon>
        <taxon>Spermatophyta</taxon>
        <taxon>Magnoliopsida</taxon>
        <taxon>Nymphaeales</taxon>
        <taxon>Nymphaeaceae</taxon>
        <taxon>Nymphaea</taxon>
    </lineage>
</organism>
<dbReference type="PROSITE" id="PS00028">
    <property type="entry name" value="ZINC_FINGER_C2H2_1"/>
    <property type="match status" value="1"/>
</dbReference>
<dbReference type="EMBL" id="LR721785">
    <property type="protein sequence ID" value="VVW57131.1"/>
    <property type="molecule type" value="Genomic_DNA"/>
</dbReference>
<evidence type="ECO:0000256" key="1">
    <source>
        <dbReference type="PROSITE-ProRule" id="PRU00042"/>
    </source>
</evidence>
<dbReference type="GO" id="GO:0008270">
    <property type="term" value="F:zinc ion binding"/>
    <property type="evidence" value="ECO:0007669"/>
    <property type="project" value="UniProtKB-KW"/>
</dbReference>
<accession>A0A5K1EXQ4</accession>
<evidence type="ECO:0000313" key="3">
    <source>
        <dbReference type="EMBL" id="VVW57131.1"/>
    </source>
</evidence>
<dbReference type="OMA" id="SASWIYP"/>
<proteinExistence type="predicted"/>
<dbReference type="InterPro" id="IPR044299">
    <property type="entry name" value="GIS3/ZFP5/ZFP6"/>
</dbReference>
<dbReference type="GO" id="GO:0003700">
    <property type="term" value="F:DNA-binding transcription factor activity"/>
    <property type="evidence" value="ECO:0007669"/>
    <property type="project" value="TreeGrafter"/>
</dbReference>
<dbReference type="Gene3D" id="3.30.160.60">
    <property type="entry name" value="Classic Zinc Finger"/>
    <property type="match status" value="1"/>
</dbReference>
<dbReference type="InterPro" id="IPR036236">
    <property type="entry name" value="Znf_C2H2_sf"/>
</dbReference>
<keyword evidence="1" id="KW-0862">Zinc</keyword>
<dbReference type="OrthoDB" id="772256at2759"/>
<sequence length="244" mass="26197">MAKTSVIQCQLPDQKKPLKLFGFQVCENEEQDGNPKKGSGLSEPAISRAGDCRKYECQYCFREFANSQALGGHQNAHKKERQQMKRAQMHAIRNPAASVYGFQPAPGSIIFTPHGSRPSLNYHTEVKSFPAPVIVPPAPRSASWIYPPQAPEFSGGPFMTFHSSAAASPSPSPSPSVTYNYPPTMFPASHGGFSLQLPYSPLQFFMSSSPTKFSCESGASGTGGLSSDQEAGLDLHLSLGPAAS</sequence>
<dbReference type="GO" id="GO:0009740">
    <property type="term" value="P:gibberellic acid mediated signaling pathway"/>
    <property type="evidence" value="ECO:0007669"/>
    <property type="project" value="TreeGrafter"/>
</dbReference>
<dbReference type="PROSITE" id="PS50157">
    <property type="entry name" value="ZINC_FINGER_C2H2_2"/>
    <property type="match status" value="1"/>
</dbReference>
<feature type="domain" description="C2H2-type" evidence="2">
    <location>
        <begin position="55"/>
        <end position="82"/>
    </location>
</feature>
<dbReference type="SUPFAM" id="SSF57667">
    <property type="entry name" value="beta-beta-alpha zinc fingers"/>
    <property type="match status" value="1"/>
</dbReference>
<name>A0A5K1EXQ4_9MAGN</name>
<protein>
    <recommendedName>
        <fullName evidence="2">C2H2-type domain-containing protein</fullName>
    </recommendedName>
</protein>
<dbReference type="PANTHER" id="PTHR46353:SF23">
    <property type="entry name" value="C2H2 ZINC FINGER-CONTAINING PROTEIN-RELATED"/>
    <property type="match status" value="1"/>
</dbReference>
<dbReference type="AlphaFoldDB" id="A0A5K1EXQ4"/>
<evidence type="ECO:0000259" key="2">
    <source>
        <dbReference type="PROSITE" id="PS50157"/>
    </source>
</evidence>